<proteinExistence type="predicted"/>
<dbReference type="GO" id="GO:0016787">
    <property type="term" value="F:hydrolase activity"/>
    <property type="evidence" value="ECO:0007669"/>
    <property type="project" value="InterPro"/>
</dbReference>
<dbReference type="Pfam" id="PF07486">
    <property type="entry name" value="Hydrolase_2"/>
    <property type="match status" value="1"/>
</dbReference>
<name>A0A4R6U4Q6_9BACI</name>
<dbReference type="Proteomes" id="UP000295632">
    <property type="component" value="Unassembled WGS sequence"/>
</dbReference>
<dbReference type="OrthoDB" id="9785345at2"/>
<dbReference type="Gene3D" id="1.10.10.2520">
    <property type="entry name" value="Cell wall hydrolase SleB, domain 1"/>
    <property type="match status" value="1"/>
</dbReference>
<reference evidence="3 4" key="1">
    <citation type="submission" date="2019-03" db="EMBL/GenBank/DDBJ databases">
        <title>Genomic Encyclopedia of Type Strains, Phase IV (KMG-IV): sequencing the most valuable type-strain genomes for metagenomic binning, comparative biology and taxonomic classification.</title>
        <authorList>
            <person name="Goeker M."/>
        </authorList>
    </citation>
    <scope>NUCLEOTIDE SEQUENCE [LARGE SCALE GENOMIC DNA]</scope>
    <source>
        <strain evidence="3 4">DSM 28697</strain>
    </source>
</reference>
<dbReference type="RefSeq" id="WP_133579328.1">
    <property type="nucleotide sequence ID" value="NZ_SNYJ01000003.1"/>
</dbReference>
<dbReference type="InterPro" id="IPR011105">
    <property type="entry name" value="Cell_wall_hydrolase_SleB"/>
</dbReference>
<protein>
    <submittedName>
        <fullName evidence="3">N-acetylmuramoyl-L-alanine amidase</fullName>
    </submittedName>
</protein>
<dbReference type="AlphaFoldDB" id="A0A4R6U4Q6"/>
<dbReference type="InterPro" id="IPR036366">
    <property type="entry name" value="PGBDSf"/>
</dbReference>
<sequence length="212" mass="23795">MKAKMLLFTIFCSVFLLLLSPFQENMYTFAMSSAKEDIADLQDRLSSLGFSPGNQTGVLTEETKQAIVQFQKSNELPSSGSVSEQTKRELHMATLTKEDVQMMAKIVYGEARGESLKGQVAVAAVIINRLQADGFPNTIEDIIFQKNAFTAISDGQYQLTPDEEAYEAVYYAIRGWDPTGRALYYYNPDIATSQWIFTRNTITRIGQHVFAQ</sequence>
<evidence type="ECO:0000259" key="2">
    <source>
        <dbReference type="Pfam" id="PF07486"/>
    </source>
</evidence>
<feature type="domain" description="Cell wall hydrolase SleB" evidence="2">
    <location>
        <begin position="113"/>
        <end position="211"/>
    </location>
</feature>
<dbReference type="Pfam" id="PF01471">
    <property type="entry name" value="PG_binding_1"/>
    <property type="match status" value="1"/>
</dbReference>
<dbReference type="InterPro" id="IPR002477">
    <property type="entry name" value="Peptidoglycan-bd-like"/>
</dbReference>
<dbReference type="SUPFAM" id="SSF47090">
    <property type="entry name" value="PGBD-like"/>
    <property type="match status" value="1"/>
</dbReference>
<evidence type="ECO:0000313" key="4">
    <source>
        <dbReference type="Proteomes" id="UP000295632"/>
    </source>
</evidence>
<evidence type="ECO:0000259" key="1">
    <source>
        <dbReference type="Pfam" id="PF01471"/>
    </source>
</evidence>
<dbReference type="InterPro" id="IPR036365">
    <property type="entry name" value="PGBD-like_sf"/>
</dbReference>
<gene>
    <name evidence="3" type="ORF">EV213_10325</name>
</gene>
<accession>A0A4R6U4Q6</accession>
<dbReference type="Gene3D" id="1.10.101.10">
    <property type="entry name" value="PGBD-like superfamily/PGBD"/>
    <property type="match status" value="1"/>
</dbReference>
<evidence type="ECO:0000313" key="3">
    <source>
        <dbReference type="EMBL" id="TDQ41448.1"/>
    </source>
</evidence>
<organism evidence="3 4">
    <name type="scientific">Aureibacillus halotolerans</name>
    <dbReference type="NCBI Taxonomy" id="1508390"/>
    <lineage>
        <taxon>Bacteria</taxon>
        <taxon>Bacillati</taxon>
        <taxon>Bacillota</taxon>
        <taxon>Bacilli</taxon>
        <taxon>Bacillales</taxon>
        <taxon>Bacillaceae</taxon>
        <taxon>Aureibacillus</taxon>
    </lineage>
</organism>
<dbReference type="EMBL" id="SNYJ01000003">
    <property type="protein sequence ID" value="TDQ41448.1"/>
    <property type="molecule type" value="Genomic_DNA"/>
</dbReference>
<dbReference type="Gene3D" id="6.20.240.60">
    <property type="match status" value="1"/>
</dbReference>
<feature type="domain" description="Peptidoglycan binding-like" evidence="1">
    <location>
        <begin position="36"/>
        <end position="88"/>
    </location>
</feature>
<keyword evidence="4" id="KW-1185">Reference proteome</keyword>
<dbReference type="InterPro" id="IPR042047">
    <property type="entry name" value="SleB_dom1"/>
</dbReference>
<comment type="caution">
    <text evidence="3">The sequence shown here is derived from an EMBL/GenBank/DDBJ whole genome shotgun (WGS) entry which is preliminary data.</text>
</comment>